<protein>
    <submittedName>
        <fullName evidence="2">Uncharacterized protein</fullName>
    </submittedName>
</protein>
<feature type="transmembrane region" description="Helical" evidence="1">
    <location>
        <begin position="71"/>
        <end position="99"/>
    </location>
</feature>
<evidence type="ECO:0000313" key="2">
    <source>
        <dbReference type="EMBL" id="KAK1434516.1"/>
    </source>
</evidence>
<dbReference type="AlphaFoldDB" id="A0AAD8L8B3"/>
<dbReference type="Proteomes" id="UP001229421">
    <property type="component" value="Unassembled WGS sequence"/>
</dbReference>
<feature type="transmembrane region" description="Helical" evidence="1">
    <location>
        <begin position="35"/>
        <end position="59"/>
    </location>
</feature>
<evidence type="ECO:0000256" key="1">
    <source>
        <dbReference type="SAM" id="Phobius"/>
    </source>
</evidence>
<evidence type="ECO:0000313" key="3">
    <source>
        <dbReference type="Proteomes" id="UP001229421"/>
    </source>
</evidence>
<keyword evidence="3" id="KW-1185">Reference proteome</keyword>
<keyword evidence="1" id="KW-0812">Transmembrane</keyword>
<keyword evidence="1" id="KW-0472">Membrane</keyword>
<reference evidence="2" key="1">
    <citation type="journal article" date="2023" name="bioRxiv">
        <title>Improved chromosome-level genome assembly for marigold (Tagetes erecta).</title>
        <authorList>
            <person name="Jiang F."/>
            <person name="Yuan L."/>
            <person name="Wang S."/>
            <person name="Wang H."/>
            <person name="Xu D."/>
            <person name="Wang A."/>
            <person name="Fan W."/>
        </authorList>
    </citation>
    <scope>NUCLEOTIDE SEQUENCE</scope>
    <source>
        <strain evidence="2">WSJ</strain>
        <tissue evidence="2">Leaf</tissue>
    </source>
</reference>
<comment type="caution">
    <text evidence="2">The sequence shown here is derived from an EMBL/GenBank/DDBJ whole genome shotgun (WGS) entry which is preliminary data.</text>
</comment>
<name>A0AAD8L8B3_TARER</name>
<keyword evidence="1" id="KW-1133">Transmembrane helix</keyword>
<organism evidence="2 3">
    <name type="scientific">Tagetes erecta</name>
    <name type="common">African marigold</name>
    <dbReference type="NCBI Taxonomy" id="13708"/>
    <lineage>
        <taxon>Eukaryota</taxon>
        <taxon>Viridiplantae</taxon>
        <taxon>Streptophyta</taxon>
        <taxon>Embryophyta</taxon>
        <taxon>Tracheophyta</taxon>
        <taxon>Spermatophyta</taxon>
        <taxon>Magnoliopsida</taxon>
        <taxon>eudicotyledons</taxon>
        <taxon>Gunneridae</taxon>
        <taxon>Pentapetalae</taxon>
        <taxon>asterids</taxon>
        <taxon>campanulids</taxon>
        <taxon>Asterales</taxon>
        <taxon>Asteraceae</taxon>
        <taxon>Asteroideae</taxon>
        <taxon>Heliantheae alliance</taxon>
        <taxon>Tageteae</taxon>
        <taxon>Tagetes</taxon>
    </lineage>
</organism>
<gene>
    <name evidence="2" type="ORF">QVD17_00260</name>
</gene>
<dbReference type="EMBL" id="JAUHHV010000001">
    <property type="protein sequence ID" value="KAK1434516.1"/>
    <property type="molecule type" value="Genomic_DNA"/>
</dbReference>
<accession>A0AAD8L8B3</accession>
<proteinExistence type="predicted"/>
<sequence length="146" mass="16259">MSANRTKYGSMGAARSNWGFGVRRYNSWFLADPRFYVSSVVRSLGLLFCDCGWQGIAVVKMGVSGQPKTSFLILQLFVIFVSPCCFLDVVLLCFFVVILCCCVAGHLQLFMSLLDYVAELSRSCTTYPFECHAYKSPPFVSLNSSP</sequence>